<dbReference type="OrthoDB" id="5972455at2759"/>
<gene>
    <name evidence="2" type="ORF">OS493_028326</name>
</gene>
<accession>A0A9W9YCK6</accession>
<protein>
    <submittedName>
        <fullName evidence="2">Uncharacterized protein</fullName>
    </submittedName>
</protein>
<sequence length="118" mass="13889">MDIKVTGPEDYEEQGIKPPRSRNLLPSKKYRESCKEMGRTNRAQKKAIKKHDPEDDSFSSQVDRYKRQLQERKKTREILNNCGLKQGWLSNKTGRTELESRVLKRMLLKEGLRSPSKR</sequence>
<evidence type="ECO:0000313" key="2">
    <source>
        <dbReference type="EMBL" id="KAJ7326068.1"/>
    </source>
</evidence>
<organism evidence="2 3">
    <name type="scientific">Desmophyllum pertusum</name>
    <dbReference type="NCBI Taxonomy" id="174260"/>
    <lineage>
        <taxon>Eukaryota</taxon>
        <taxon>Metazoa</taxon>
        <taxon>Cnidaria</taxon>
        <taxon>Anthozoa</taxon>
        <taxon>Hexacorallia</taxon>
        <taxon>Scleractinia</taxon>
        <taxon>Caryophylliina</taxon>
        <taxon>Caryophylliidae</taxon>
        <taxon>Desmophyllum</taxon>
    </lineage>
</organism>
<proteinExistence type="predicted"/>
<evidence type="ECO:0000256" key="1">
    <source>
        <dbReference type="SAM" id="MobiDB-lite"/>
    </source>
</evidence>
<name>A0A9W9YCK6_9CNID</name>
<reference evidence="2" key="1">
    <citation type="submission" date="2023-01" db="EMBL/GenBank/DDBJ databases">
        <title>Genome assembly of the deep-sea coral Lophelia pertusa.</title>
        <authorList>
            <person name="Herrera S."/>
            <person name="Cordes E."/>
        </authorList>
    </citation>
    <scope>NUCLEOTIDE SEQUENCE</scope>
    <source>
        <strain evidence="2">USNM1676648</strain>
        <tissue evidence="2">Polyp</tissue>
    </source>
</reference>
<feature type="compositionally biased region" description="Basic and acidic residues" evidence="1">
    <location>
        <begin position="29"/>
        <end position="39"/>
    </location>
</feature>
<evidence type="ECO:0000313" key="3">
    <source>
        <dbReference type="Proteomes" id="UP001163046"/>
    </source>
</evidence>
<keyword evidence="3" id="KW-1185">Reference proteome</keyword>
<comment type="caution">
    <text evidence="2">The sequence shown here is derived from an EMBL/GenBank/DDBJ whole genome shotgun (WGS) entry which is preliminary data.</text>
</comment>
<dbReference type="EMBL" id="MU827804">
    <property type="protein sequence ID" value="KAJ7326068.1"/>
    <property type="molecule type" value="Genomic_DNA"/>
</dbReference>
<feature type="region of interest" description="Disordered" evidence="1">
    <location>
        <begin position="1"/>
        <end position="63"/>
    </location>
</feature>
<dbReference type="AlphaFoldDB" id="A0A9W9YCK6"/>
<dbReference type="Proteomes" id="UP001163046">
    <property type="component" value="Unassembled WGS sequence"/>
</dbReference>